<feature type="domain" description="T-SNARE coiled-coil homology" evidence="8">
    <location>
        <begin position="105"/>
        <end position="167"/>
    </location>
</feature>
<evidence type="ECO:0000256" key="5">
    <source>
        <dbReference type="ARBA" id="ARBA00023136"/>
    </source>
</evidence>
<comment type="subcellular location">
    <subcellularLocation>
        <location evidence="1">Membrane</location>
        <topology evidence="1">Single-pass membrane protein</topology>
    </subcellularLocation>
</comment>
<keyword evidence="10" id="KW-1185">Reference proteome</keyword>
<organism evidence="9 10">
    <name type="scientific">Cylindrotheca closterium</name>
    <dbReference type="NCBI Taxonomy" id="2856"/>
    <lineage>
        <taxon>Eukaryota</taxon>
        <taxon>Sar</taxon>
        <taxon>Stramenopiles</taxon>
        <taxon>Ochrophyta</taxon>
        <taxon>Bacillariophyta</taxon>
        <taxon>Bacillariophyceae</taxon>
        <taxon>Bacillariophycidae</taxon>
        <taxon>Bacillariales</taxon>
        <taxon>Bacillariaceae</taxon>
        <taxon>Cylindrotheca</taxon>
    </lineage>
</organism>
<sequence length="196" mass="21237">MPMASVAEWDNEYARLARVSSQMRTQGLQSSGSADPQQLNQHLSRLDAALISLPLPAAEVQRRRRLIQGLKTNGAGAAGAGYNPPQQGGGAAQPPQQQQQQSLMQDAINRQDDMIDELAIGVSRLRDQTQVIGDEARMHVNLLNDMESNLDSAHAGLEAETRRAAQLQEDKSVWRLQLTVAGLSVLLVLLLLAGIS</sequence>
<proteinExistence type="predicted"/>
<protein>
    <recommendedName>
        <fullName evidence="8">t-SNARE coiled-coil homology domain-containing protein</fullName>
    </recommendedName>
</protein>
<evidence type="ECO:0000256" key="7">
    <source>
        <dbReference type="SAM" id="Phobius"/>
    </source>
</evidence>
<evidence type="ECO:0000256" key="2">
    <source>
        <dbReference type="ARBA" id="ARBA00022448"/>
    </source>
</evidence>
<dbReference type="Gene3D" id="1.20.5.110">
    <property type="match status" value="1"/>
</dbReference>
<dbReference type="AlphaFoldDB" id="A0AAD2JGS6"/>
<feature type="transmembrane region" description="Helical" evidence="7">
    <location>
        <begin position="173"/>
        <end position="195"/>
    </location>
</feature>
<dbReference type="EMBL" id="CAKOGP040001725">
    <property type="protein sequence ID" value="CAJ1947397.1"/>
    <property type="molecule type" value="Genomic_DNA"/>
</dbReference>
<evidence type="ECO:0000256" key="1">
    <source>
        <dbReference type="ARBA" id="ARBA00004167"/>
    </source>
</evidence>
<dbReference type="PROSITE" id="PS50192">
    <property type="entry name" value="T_SNARE"/>
    <property type="match status" value="1"/>
</dbReference>
<evidence type="ECO:0000259" key="8">
    <source>
        <dbReference type="PROSITE" id="PS50192"/>
    </source>
</evidence>
<feature type="compositionally biased region" description="Low complexity" evidence="6">
    <location>
        <begin position="80"/>
        <end position="101"/>
    </location>
</feature>
<dbReference type="GO" id="GO:0016020">
    <property type="term" value="C:membrane"/>
    <property type="evidence" value="ECO:0007669"/>
    <property type="project" value="UniProtKB-SubCell"/>
</dbReference>
<evidence type="ECO:0000256" key="4">
    <source>
        <dbReference type="ARBA" id="ARBA00022989"/>
    </source>
</evidence>
<evidence type="ECO:0000256" key="3">
    <source>
        <dbReference type="ARBA" id="ARBA00022692"/>
    </source>
</evidence>
<dbReference type="PANTHER" id="PTHR12791">
    <property type="entry name" value="GOLGI SNARE BET1-RELATED"/>
    <property type="match status" value="1"/>
</dbReference>
<dbReference type="Proteomes" id="UP001295423">
    <property type="component" value="Unassembled WGS sequence"/>
</dbReference>
<comment type="caution">
    <text evidence="9">The sequence shown here is derived from an EMBL/GenBank/DDBJ whole genome shotgun (WGS) entry which is preliminary data.</text>
</comment>
<evidence type="ECO:0000313" key="9">
    <source>
        <dbReference type="EMBL" id="CAJ1947397.1"/>
    </source>
</evidence>
<dbReference type="GO" id="GO:0012505">
    <property type="term" value="C:endomembrane system"/>
    <property type="evidence" value="ECO:0007669"/>
    <property type="project" value="UniProtKB-ARBA"/>
</dbReference>
<dbReference type="GO" id="GO:0005737">
    <property type="term" value="C:cytoplasm"/>
    <property type="evidence" value="ECO:0007669"/>
    <property type="project" value="UniProtKB-ARBA"/>
</dbReference>
<evidence type="ECO:0000313" key="10">
    <source>
        <dbReference type="Proteomes" id="UP001295423"/>
    </source>
</evidence>
<reference evidence="9" key="1">
    <citation type="submission" date="2023-08" db="EMBL/GenBank/DDBJ databases">
        <authorList>
            <person name="Audoor S."/>
            <person name="Bilcke G."/>
        </authorList>
    </citation>
    <scope>NUCLEOTIDE SEQUENCE</scope>
</reference>
<gene>
    <name evidence="9" type="ORF">CYCCA115_LOCUS11126</name>
</gene>
<accession>A0AAD2JGS6</accession>
<name>A0AAD2JGS6_9STRA</name>
<keyword evidence="4 7" id="KW-1133">Transmembrane helix</keyword>
<evidence type="ECO:0000256" key="6">
    <source>
        <dbReference type="SAM" id="MobiDB-lite"/>
    </source>
</evidence>
<keyword evidence="2" id="KW-0813">Transport</keyword>
<dbReference type="SUPFAM" id="SSF58038">
    <property type="entry name" value="SNARE fusion complex"/>
    <property type="match status" value="1"/>
</dbReference>
<keyword evidence="3 7" id="KW-0812">Transmembrane</keyword>
<dbReference type="CDD" id="cd15841">
    <property type="entry name" value="SNARE_Qc"/>
    <property type="match status" value="1"/>
</dbReference>
<keyword evidence="5 7" id="KW-0472">Membrane</keyword>
<dbReference type="InterPro" id="IPR000727">
    <property type="entry name" value="T_SNARE_dom"/>
</dbReference>
<feature type="region of interest" description="Disordered" evidence="6">
    <location>
        <begin position="75"/>
        <end position="102"/>
    </location>
</feature>